<dbReference type="AlphaFoldDB" id="C7M1J4"/>
<keyword evidence="2" id="KW-0804">Transcription</keyword>
<evidence type="ECO:0000256" key="3">
    <source>
        <dbReference type="SAM" id="MobiDB-lite"/>
    </source>
</evidence>
<evidence type="ECO:0000313" key="6">
    <source>
        <dbReference type="Proteomes" id="UP000000771"/>
    </source>
</evidence>
<dbReference type="InterPro" id="IPR041664">
    <property type="entry name" value="AAA_16"/>
</dbReference>
<dbReference type="GO" id="GO:0003677">
    <property type="term" value="F:DNA binding"/>
    <property type="evidence" value="ECO:0007669"/>
    <property type="project" value="TreeGrafter"/>
</dbReference>
<evidence type="ECO:0000256" key="2">
    <source>
        <dbReference type="ARBA" id="ARBA00023163"/>
    </source>
</evidence>
<dbReference type="eggNOG" id="COG3629">
    <property type="taxonomic scope" value="Bacteria"/>
</dbReference>
<dbReference type="Gene3D" id="1.10.10.10">
    <property type="entry name" value="Winged helix-like DNA-binding domain superfamily/Winged helix DNA-binding domain"/>
    <property type="match status" value="1"/>
</dbReference>
<dbReference type="STRING" id="525909.Afer_0072"/>
<dbReference type="Gene3D" id="1.25.40.10">
    <property type="entry name" value="Tetratricopeptide repeat domain"/>
    <property type="match status" value="1"/>
</dbReference>
<organism evidence="5 6">
    <name type="scientific">Acidimicrobium ferrooxidans (strain DSM 10331 / JCM 15462 / NBRC 103882 / ICP)</name>
    <dbReference type="NCBI Taxonomy" id="525909"/>
    <lineage>
        <taxon>Bacteria</taxon>
        <taxon>Bacillati</taxon>
        <taxon>Actinomycetota</taxon>
        <taxon>Acidimicrobiia</taxon>
        <taxon>Acidimicrobiales</taxon>
        <taxon>Acidimicrobiaceae</taxon>
        <taxon>Acidimicrobium</taxon>
    </lineage>
</organism>
<dbReference type="PANTHER" id="PTHR35807">
    <property type="entry name" value="TRANSCRIPTIONAL REGULATOR REDD-RELATED"/>
    <property type="match status" value="1"/>
</dbReference>
<feature type="domain" description="Bacterial transcriptional activator" evidence="4">
    <location>
        <begin position="120"/>
        <end position="264"/>
    </location>
</feature>
<keyword evidence="1" id="KW-0805">Transcription regulation</keyword>
<protein>
    <submittedName>
        <fullName evidence="5">Transcriptional activator domain protein</fullName>
    </submittedName>
</protein>
<dbReference type="SUPFAM" id="SSF48452">
    <property type="entry name" value="TPR-like"/>
    <property type="match status" value="1"/>
</dbReference>
<dbReference type="Pfam" id="PF03704">
    <property type="entry name" value="BTAD"/>
    <property type="match status" value="1"/>
</dbReference>
<dbReference type="eggNOG" id="COG3899">
    <property type="taxonomic scope" value="Bacteria"/>
</dbReference>
<name>C7M1J4_ACIFD</name>
<proteinExistence type="predicted"/>
<dbReference type="InterPro" id="IPR036388">
    <property type="entry name" value="WH-like_DNA-bd_sf"/>
</dbReference>
<dbReference type="Proteomes" id="UP000000771">
    <property type="component" value="Chromosome"/>
</dbReference>
<reference evidence="5 6" key="1">
    <citation type="journal article" date="2009" name="Stand. Genomic Sci.">
        <title>Complete genome sequence of Acidimicrobium ferrooxidans type strain (ICP).</title>
        <authorList>
            <person name="Clum A."/>
            <person name="Nolan M."/>
            <person name="Lang E."/>
            <person name="Glavina Del Rio T."/>
            <person name="Tice H."/>
            <person name="Copeland A."/>
            <person name="Cheng J.F."/>
            <person name="Lucas S."/>
            <person name="Chen F."/>
            <person name="Bruce D."/>
            <person name="Goodwin L."/>
            <person name="Pitluck S."/>
            <person name="Ivanova N."/>
            <person name="Mavrommatis K."/>
            <person name="Mikhailova N."/>
            <person name="Pati A."/>
            <person name="Chen A."/>
            <person name="Palaniappan K."/>
            <person name="Goker M."/>
            <person name="Spring S."/>
            <person name="Land M."/>
            <person name="Hauser L."/>
            <person name="Chang Y.J."/>
            <person name="Jeffries C.C."/>
            <person name="Chain P."/>
            <person name="Bristow J."/>
            <person name="Eisen J.A."/>
            <person name="Markowitz V."/>
            <person name="Hugenholtz P."/>
            <person name="Kyrpides N.C."/>
            <person name="Klenk H.P."/>
            <person name="Lapidus A."/>
        </authorList>
    </citation>
    <scope>NUCLEOTIDE SEQUENCE [LARGE SCALE GENOMIC DNA]</scope>
    <source>
        <strain evidence="6">DSM 10331 / JCM 15462 / NBRC 103882 / ICP</strain>
    </source>
</reference>
<sequence>MRQPMGAYGRSATGRRTGGPRVKVRVLGQPRVETSLGSIAVGGQRAKFLVGLAAAGGVLSVEEAATLLWPSVRPPSWRGALRVLVHELRDAFSRVGAPRGLVQRSGPIFVLDTGDGEVDVDLWFARDAARDGRAAWEAGDFVTARARAEDVESILAEGVLPGLDDEAVRDLRGGVTAERIRNLEVLARSAAALGDCSSALETVEGALGLDPTNQPLCQVGLMAAETLGAVARGLALYARLRAALASGLGVSPSPALAASYARLIAAQGGQARGADEPHSLPEAMRSRHRVVGRTTELAHLGVLWGRVERGEGLASVVVGPAGIGKTALLGELGAVVVSRGGRVLYGRESDPPSHELAAIVEALRAYQTRCARVGVPCNLGPLGADLETLLGSGSDNVRLAPRSRRLRLSQAVRGWWAAVGSERPTLVVLDDLHWASATTTAILADLAVDGPPEGVLVVGAARSTGSALPPSIGSLVSWGARTIELGPLALDAVADLLGSTGHDAARVAAEVWLASGGNPERVWELAELVVNPGARGRSGLARLDVDRLSPPARRIVRAAAVLGRATPASVVFDVADTDDVAALQEAQAAGVLGLSQGGSVVLRHDLLREDVLAQAGTDEKVRLHARAAEALAKGGTSSHTLVHHLARAAPVVSPERLAKARLSAAREAASLGAYEDALSALDAWRVERSDGGADDLDALVLRVECLSALGDPRLRDAVVELLERAVVLRRIAAAATAAEIVTAALIPTLVGREDPAITTRLQAALERARRPEHIASLASALALSRVWTASARDRRALARRAVAALDRRGGQGADALALATLTRAHLGSLEAAHPAHRLASARRILALARSTHDIEGVARGHLLAHDALVELGHLDEADLELQAARLCAAALDDQVRWEVEIREAGRRLMAGRLRDAEAAAEQALVTVRAEILREGAAAVYGAQLMMVREAEGRLGELADAVAEFRRVQHEWTVWDAAEARIAVALGDQGRARELLARGVAELEDPVRTDITWLARAVQYAWVAGDVRDVEMAQRLVALLAPYRGTVHWSVCVSLGPVDLLLARLLMLADPRRASTPLERARRLLANDGLAYWRARLADLVS</sequence>
<accession>C7M1J4</accession>
<dbReference type="Pfam" id="PF13191">
    <property type="entry name" value="AAA_16"/>
    <property type="match status" value="1"/>
</dbReference>
<dbReference type="EMBL" id="CP001631">
    <property type="protein sequence ID" value="ACU53043.1"/>
    <property type="molecule type" value="Genomic_DNA"/>
</dbReference>
<dbReference type="GO" id="GO:0006355">
    <property type="term" value="P:regulation of DNA-templated transcription"/>
    <property type="evidence" value="ECO:0007669"/>
    <property type="project" value="TreeGrafter"/>
</dbReference>
<dbReference type="InterPro" id="IPR027417">
    <property type="entry name" value="P-loop_NTPase"/>
</dbReference>
<keyword evidence="6" id="KW-1185">Reference proteome</keyword>
<dbReference type="SUPFAM" id="SSF52540">
    <property type="entry name" value="P-loop containing nucleoside triphosphate hydrolases"/>
    <property type="match status" value="1"/>
</dbReference>
<dbReference type="SMART" id="SM01043">
    <property type="entry name" value="BTAD"/>
    <property type="match status" value="1"/>
</dbReference>
<evidence type="ECO:0000313" key="5">
    <source>
        <dbReference type="EMBL" id="ACU53043.1"/>
    </source>
</evidence>
<feature type="region of interest" description="Disordered" evidence="3">
    <location>
        <begin position="1"/>
        <end position="20"/>
    </location>
</feature>
<gene>
    <name evidence="5" type="ordered locus">Afer_0072</name>
</gene>
<dbReference type="PANTHER" id="PTHR35807:SF1">
    <property type="entry name" value="TRANSCRIPTIONAL REGULATOR REDD"/>
    <property type="match status" value="1"/>
</dbReference>
<dbReference type="KEGG" id="afo:Afer_0072"/>
<dbReference type="InterPro" id="IPR051677">
    <property type="entry name" value="AfsR-DnrI-RedD_regulator"/>
</dbReference>
<evidence type="ECO:0000259" key="4">
    <source>
        <dbReference type="SMART" id="SM01043"/>
    </source>
</evidence>
<evidence type="ECO:0000256" key="1">
    <source>
        <dbReference type="ARBA" id="ARBA00023015"/>
    </source>
</evidence>
<dbReference type="HOGENOM" id="CLU_006850_5_0_11"/>
<dbReference type="InterPro" id="IPR011990">
    <property type="entry name" value="TPR-like_helical_dom_sf"/>
</dbReference>
<dbReference type="InterPro" id="IPR005158">
    <property type="entry name" value="BTAD"/>
</dbReference>